<evidence type="ECO:0000256" key="2">
    <source>
        <dbReference type="ARBA" id="ARBA00023125"/>
    </source>
</evidence>
<evidence type="ECO:0000256" key="3">
    <source>
        <dbReference type="ARBA" id="ARBA00023163"/>
    </source>
</evidence>
<feature type="transmembrane region" description="Helical" evidence="4">
    <location>
        <begin position="40"/>
        <end position="59"/>
    </location>
</feature>
<dbReference type="SMART" id="SM00342">
    <property type="entry name" value="HTH_ARAC"/>
    <property type="match status" value="1"/>
</dbReference>
<evidence type="ECO:0000256" key="1">
    <source>
        <dbReference type="ARBA" id="ARBA00023015"/>
    </source>
</evidence>
<sequence>MLFQFNFYSCLPLIFFVHILVYSLLFFSRGFKQDNYADKLMGSFLIVAALLIIPFMVGFAGWYDNQPYRDILFFTPLVHSLAIGPLLYLYVKAIFNSDFRIKGVNWLHLVPALLYLTVNSFFSLLDLFFFETYTLTNESEDPDFATWYTYLSIASVLIYLFLAIKHYKQYKRFTAITTSFADQASLKWLQTFLYAFGLLSIMPVINAIMGNFEFFEKLRYFGPWNYYLAFAIVVYYIAIKAYHVSSSSLYKVKFEPQLLEVYEEADDLPLASNQELTQDAKLVSIKNELAALMENELLFERSDLTLAEVAKKLNTNAVILSKAVNQQFALNFNDYINQYRVNAVIKRLTLPQFKNQTLLAIAFDAGFNSKATFNRAFKKFTNKNPKEYLNNTN</sequence>
<dbReference type="PANTHER" id="PTHR43280:SF29">
    <property type="entry name" value="ARAC-FAMILY TRANSCRIPTIONAL REGULATOR"/>
    <property type="match status" value="1"/>
</dbReference>
<gene>
    <name evidence="6" type="ORF">FA045_06665</name>
</gene>
<feature type="transmembrane region" description="Helical" evidence="4">
    <location>
        <begin position="6"/>
        <end position="28"/>
    </location>
</feature>
<evidence type="ECO:0000313" key="7">
    <source>
        <dbReference type="Proteomes" id="UP000310477"/>
    </source>
</evidence>
<feature type="transmembrane region" description="Helical" evidence="4">
    <location>
        <begin position="192"/>
        <end position="212"/>
    </location>
</feature>
<dbReference type="AlphaFoldDB" id="A0A4U1CBE9"/>
<accession>A0A4U1CBE9</accession>
<dbReference type="EMBL" id="SWBO01000003">
    <property type="protein sequence ID" value="TKC01923.1"/>
    <property type="molecule type" value="Genomic_DNA"/>
</dbReference>
<keyword evidence="3" id="KW-0804">Transcription</keyword>
<dbReference type="PROSITE" id="PS01124">
    <property type="entry name" value="HTH_ARAC_FAMILY_2"/>
    <property type="match status" value="1"/>
</dbReference>
<keyword evidence="4" id="KW-0472">Membrane</keyword>
<name>A0A4U1CBE9_9SPHI</name>
<dbReference type="OrthoDB" id="9779074at2"/>
<evidence type="ECO:0000259" key="5">
    <source>
        <dbReference type="PROSITE" id="PS01124"/>
    </source>
</evidence>
<feature type="domain" description="HTH araC/xylS-type" evidence="5">
    <location>
        <begin position="287"/>
        <end position="391"/>
    </location>
</feature>
<keyword evidence="2" id="KW-0238">DNA-binding</keyword>
<keyword evidence="4" id="KW-0812">Transmembrane</keyword>
<keyword evidence="1" id="KW-0805">Transcription regulation</keyword>
<feature type="transmembrane region" description="Helical" evidence="4">
    <location>
        <begin position="145"/>
        <end position="164"/>
    </location>
</feature>
<evidence type="ECO:0000313" key="6">
    <source>
        <dbReference type="EMBL" id="TKC01923.1"/>
    </source>
</evidence>
<keyword evidence="7" id="KW-1185">Reference proteome</keyword>
<dbReference type="InterPro" id="IPR018060">
    <property type="entry name" value="HTH_AraC"/>
</dbReference>
<organism evidence="6 7">
    <name type="scientific">Pedobacter cryotolerans</name>
    <dbReference type="NCBI Taxonomy" id="2571270"/>
    <lineage>
        <taxon>Bacteria</taxon>
        <taxon>Pseudomonadati</taxon>
        <taxon>Bacteroidota</taxon>
        <taxon>Sphingobacteriia</taxon>
        <taxon>Sphingobacteriales</taxon>
        <taxon>Sphingobacteriaceae</taxon>
        <taxon>Pedobacter</taxon>
    </lineage>
</organism>
<dbReference type="Proteomes" id="UP000310477">
    <property type="component" value="Unassembled WGS sequence"/>
</dbReference>
<dbReference type="PANTHER" id="PTHR43280">
    <property type="entry name" value="ARAC-FAMILY TRANSCRIPTIONAL REGULATOR"/>
    <property type="match status" value="1"/>
</dbReference>
<dbReference type="PROSITE" id="PS00041">
    <property type="entry name" value="HTH_ARAC_FAMILY_1"/>
    <property type="match status" value="1"/>
</dbReference>
<feature type="transmembrane region" description="Helical" evidence="4">
    <location>
        <begin position="103"/>
        <end position="125"/>
    </location>
</feature>
<evidence type="ECO:0000256" key="4">
    <source>
        <dbReference type="SAM" id="Phobius"/>
    </source>
</evidence>
<comment type="caution">
    <text evidence="6">The sequence shown here is derived from an EMBL/GenBank/DDBJ whole genome shotgun (WGS) entry which is preliminary data.</text>
</comment>
<dbReference type="GO" id="GO:0003700">
    <property type="term" value="F:DNA-binding transcription factor activity"/>
    <property type="evidence" value="ECO:0007669"/>
    <property type="project" value="InterPro"/>
</dbReference>
<feature type="transmembrane region" description="Helical" evidence="4">
    <location>
        <begin position="224"/>
        <end position="243"/>
    </location>
</feature>
<dbReference type="InterPro" id="IPR018062">
    <property type="entry name" value="HTH_AraC-typ_CS"/>
</dbReference>
<feature type="transmembrane region" description="Helical" evidence="4">
    <location>
        <begin position="71"/>
        <end position="91"/>
    </location>
</feature>
<dbReference type="InterPro" id="IPR009057">
    <property type="entry name" value="Homeodomain-like_sf"/>
</dbReference>
<dbReference type="GO" id="GO:0043565">
    <property type="term" value="F:sequence-specific DNA binding"/>
    <property type="evidence" value="ECO:0007669"/>
    <property type="project" value="InterPro"/>
</dbReference>
<dbReference type="SUPFAM" id="SSF46689">
    <property type="entry name" value="Homeodomain-like"/>
    <property type="match status" value="1"/>
</dbReference>
<protein>
    <submittedName>
        <fullName evidence="6">AraC family transcriptional regulator</fullName>
    </submittedName>
</protein>
<dbReference type="Pfam" id="PF12833">
    <property type="entry name" value="HTH_18"/>
    <property type="match status" value="1"/>
</dbReference>
<keyword evidence="4" id="KW-1133">Transmembrane helix</keyword>
<dbReference type="Gene3D" id="1.10.10.60">
    <property type="entry name" value="Homeodomain-like"/>
    <property type="match status" value="2"/>
</dbReference>
<proteinExistence type="predicted"/>
<reference evidence="6 7" key="1">
    <citation type="submission" date="2019-04" db="EMBL/GenBank/DDBJ databases">
        <title>Pedobacter sp. AR-2-6 sp. nov., isolated from Arctic soil.</title>
        <authorList>
            <person name="Dahal R.H."/>
            <person name="Kim D.-U."/>
        </authorList>
    </citation>
    <scope>NUCLEOTIDE SEQUENCE [LARGE SCALE GENOMIC DNA]</scope>
    <source>
        <strain evidence="6 7">AR-2-6</strain>
    </source>
</reference>